<evidence type="ECO:0000256" key="1">
    <source>
        <dbReference type="SAM" id="MobiDB-lite"/>
    </source>
</evidence>
<protein>
    <submittedName>
        <fullName evidence="2">Uncharacterized protein</fullName>
    </submittedName>
</protein>
<dbReference type="EMBL" id="QJPH01000504">
    <property type="protein sequence ID" value="PZN71954.1"/>
    <property type="molecule type" value="Genomic_DNA"/>
</dbReference>
<organism evidence="2 3">
    <name type="scientific">Candidatus Methylumidiphilus alinenensis</name>
    <dbReference type="NCBI Taxonomy" id="2202197"/>
    <lineage>
        <taxon>Bacteria</taxon>
        <taxon>Pseudomonadati</taxon>
        <taxon>Pseudomonadota</taxon>
        <taxon>Gammaproteobacteria</taxon>
        <taxon>Methylococcales</taxon>
        <taxon>Candidatus Methylumidiphilus</taxon>
    </lineage>
</organism>
<accession>A0A2W4SEA0</accession>
<proteinExistence type="predicted"/>
<dbReference type="Proteomes" id="UP000249396">
    <property type="component" value="Unassembled WGS sequence"/>
</dbReference>
<sequence>MSGDDFAAVVGGAATLGRASPKDKDKGKESEKESLFKLRGNLSGQLQNQFHVGTSRADEIATDISNRVTKDHGWQTDLAQSIATDAQSGTREVASLGLQSQDLSSLQHSATDTLSATETYNQTVSAQSRFGASASYGAAETGLKISGDPKLMSSLDMTLE</sequence>
<gene>
    <name evidence="2" type="ORF">DM484_25280</name>
</gene>
<name>A0A2W4SEA0_9GAMM</name>
<evidence type="ECO:0000313" key="2">
    <source>
        <dbReference type="EMBL" id="PZN71954.1"/>
    </source>
</evidence>
<comment type="caution">
    <text evidence="2">The sequence shown here is derived from an EMBL/GenBank/DDBJ whole genome shotgun (WGS) entry which is preliminary data.</text>
</comment>
<feature type="region of interest" description="Disordered" evidence="1">
    <location>
        <begin position="1"/>
        <end position="34"/>
    </location>
</feature>
<evidence type="ECO:0000313" key="3">
    <source>
        <dbReference type="Proteomes" id="UP000249396"/>
    </source>
</evidence>
<reference evidence="2 3" key="1">
    <citation type="journal article" date="2018" name="Aquat. Microb. Ecol.">
        <title>Gammaproteobacterial methanotrophs dominate.</title>
        <authorList>
            <person name="Rissanen A.J."/>
            <person name="Saarenheimo J."/>
            <person name="Tiirola M."/>
            <person name="Peura S."/>
            <person name="Aalto S.L."/>
            <person name="Karvinen A."/>
            <person name="Nykanen H."/>
        </authorList>
    </citation>
    <scope>NUCLEOTIDE SEQUENCE [LARGE SCALE GENOMIC DNA]</scope>
    <source>
        <strain evidence="2">AMbin10</strain>
    </source>
</reference>
<feature type="compositionally biased region" description="Basic and acidic residues" evidence="1">
    <location>
        <begin position="20"/>
        <end position="34"/>
    </location>
</feature>
<dbReference type="AlphaFoldDB" id="A0A2W4SEA0"/>